<sequence length="165" mass="18446">MPQRDHRGDRCTRSRMCGTDGCQNTHNGLLHGQLLTRNEATLYRPHQELERGPHGGEQQFLAERLLTTTIAAPISPERPHYVALRTVPVVLKNGGRRYRRMVVNALLDDANRKTYINGNVAAVLGFEETVQQITANVLNVGEDSFQTTPVEFDPESVDGKTNARI</sequence>
<dbReference type="EMBL" id="CALNXJ010000016">
    <property type="protein sequence ID" value="CAH3118717.1"/>
    <property type="molecule type" value="Genomic_DNA"/>
</dbReference>
<reference evidence="1 2" key="1">
    <citation type="submission" date="2022-05" db="EMBL/GenBank/DDBJ databases">
        <authorList>
            <consortium name="Genoscope - CEA"/>
            <person name="William W."/>
        </authorList>
    </citation>
    <scope>NUCLEOTIDE SEQUENCE [LARGE SCALE GENOMIC DNA]</scope>
</reference>
<dbReference type="AlphaFoldDB" id="A0AAU9WM85"/>
<gene>
    <name evidence="1" type="ORF">PMEA_00007458</name>
</gene>
<evidence type="ECO:0000313" key="1">
    <source>
        <dbReference type="EMBL" id="CAH3118717.1"/>
    </source>
</evidence>
<protein>
    <submittedName>
        <fullName evidence="1">Uncharacterized protein</fullName>
    </submittedName>
</protein>
<name>A0AAU9WM85_9CNID</name>
<organism evidence="1 2">
    <name type="scientific">Pocillopora meandrina</name>
    <dbReference type="NCBI Taxonomy" id="46732"/>
    <lineage>
        <taxon>Eukaryota</taxon>
        <taxon>Metazoa</taxon>
        <taxon>Cnidaria</taxon>
        <taxon>Anthozoa</taxon>
        <taxon>Hexacorallia</taxon>
        <taxon>Scleractinia</taxon>
        <taxon>Astrocoeniina</taxon>
        <taxon>Pocilloporidae</taxon>
        <taxon>Pocillopora</taxon>
    </lineage>
</organism>
<keyword evidence="2" id="KW-1185">Reference proteome</keyword>
<evidence type="ECO:0000313" key="2">
    <source>
        <dbReference type="Proteomes" id="UP001159428"/>
    </source>
</evidence>
<proteinExistence type="predicted"/>
<dbReference type="Proteomes" id="UP001159428">
    <property type="component" value="Unassembled WGS sequence"/>
</dbReference>
<accession>A0AAU9WM85</accession>
<comment type="caution">
    <text evidence="1">The sequence shown here is derived from an EMBL/GenBank/DDBJ whole genome shotgun (WGS) entry which is preliminary data.</text>
</comment>